<proteinExistence type="predicted"/>
<dbReference type="EMBL" id="JAAGVB010000270">
    <property type="protein sequence ID" value="NEW36986.1"/>
    <property type="molecule type" value="Genomic_DNA"/>
</dbReference>
<feature type="non-terminal residue" evidence="2">
    <location>
        <position position="119"/>
    </location>
</feature>
<sequence>EAGISWTPLPDLSRADQVTTAVRGHAEERDADVRAVRHALGLLDTASAERTRAERLADRARTARDGAAAEIARAEAAVTVARTEASAALRDWWSTHREVYAPQGNDIVDALETAVAQTG</sequence>
<evidence type="ECO:0000313" key="2">
    <source>
        <dbReference type="EMBL" id="NEW36986.1"/>
    </source>
</evidence>
<name>A0A6P1D076_9NOCA</name>
<comment type="caution">
    <text evidence="2">The sequence shown here is derived from an EMBL/GenBank/DDBJ whole genome shotgun (WGS) entry which is preliminary data.</text>
</comment>
<accession>A0A6P1D076</accession>
<keyword evidence="1" id="KW-0175">Coiled coil</keyword>
<dbReference type="AlphaFoldDB" id="A0A6P1D076"/>
<evidence type="ECO:0000256" key="1">
    <source>
        <dbReference type="SAM" id="Coils"/>
    </source>
</evidence>
<evidence type="ECO:0000313" key="3">
    <source>
        <dbReference type="Proteomes" id="UP000471166"/>
    </source>
</evidence>
<reference evidence="2 3" key="1">
    <citation type="submission" date="2020-01" db="EMBL/GenBank/DDBJ databases">
        <title>Genetics and antimicrobial susceptibilities of Nocardia species isolated from the soil; a comparison with species isolated from humans.</title>
        <authorList>
            <person name="Carrasco G."/>
            <person name="Monzon S."/>
            <person name="Sansegundo M."/>
            <person name="Garcia E."/>
            <person name="Garrido N."/>
            <person name="Medina M.J."/>
            <person name="Villalon P."/>
            <person name="Ramirez-Arocha A.C."/>
            <person name="Jimenez P."/>
            <person name="Cuesta I."/>
            <person name="Valdezate S."/>
        </authorList>
    </citation>
    <scope>NUCLEOTIDE SEQUENCE [LARGE SCALE GENOMIC DNA]</scope>
    <source>
        <strain evidence="2 3">CNM20110626</strain>
    </source>
</reference>
<organism evidence="2 3">
    <name type="scientific">Nocardia cyriacigeorgica</name>
    <dbReference type="NCBI Taxonomy" id="135487"/>
    <lineage>
        <taxon>Bacteria</taxon>
        <taxon>Bacillati</taxon>
        <taxon>Actinomycetota</taxon>
        <taxon>Actinomycetes</taxon>
        <taxon>Mycobacteriales</taxon>
        <taxon>Nocardiaceae</taxon>
        <taxon>Nocardia</taxon>
    </lineage>
</organism>
<feature type="non-terminal residue" evidence="2">
    <location>
        <position position="1"/>
    </location>
</feature>
<dbReference type="RefSeq" id="WP_163848569.1">
    <property type="nucleotide sequence ID" value="NZ_JAAGVB010000270.1"/>
</dbReference>
<gene>
    <name evidence="2" type="ORF">GV791_31205</name>
</gene>
<protein>
    <submittedName>
        <fullName evidence="2">Uncharacterized protein</fullName>
    </submittedName>
</protein>
<dbReference type="Proteomes" id="UP000471166">
    <property type="component" value="Unassembled WGS sequence"/>
</dbReference>
<feature type="coiled-coil region" evidence="1">
    <location>
        <begin position="43"/>
        <end position="77"/>
    </location>
</feature>